<evidence type="ECO:0000313" key="2">
    <source>
        <dbReference type="Proteomes" id="UP000244162"/>
    </source>
</evidence>
<dbReference type="InterPro" id="IPR009097">
    <property type="entry name" value="Cyclic_Pdiesterase"/>
</dbReference>
<dbReference type="AlphaFoldDB" id="A0A2T5FWI5"/>
<evidence type="ECO:0008006" key="3">
    <source>
        <dbReference type="Google" id="ProtNLM"/>
    </source>
</evidence>
<keyword evidence="2" id="KW-1185">Reference proteome</keyword>
<accession>A0A2T5FWI5</accession>
<organism evidence="1 2">
    <name type="scientific">Sphingomonas oleivorans</name>
    <dbReference type="NCBI Taxonomy" id="1735121"/>
    <lineage>
        <taxon>Bacteria</taxon>
        <taxon>Pseudomonadati</taxon>
        <taxon>Pseudomonadota</taxon>
        <taxon>Alphaproteobacteria</taxon>
        <taxon>Sphingomonadales</taxon>
        <taxon>Sphingomonadaceae</taxon>
        <taxon>Sphingomonas</taxon>
    </lineage>
</organism>
<dbReference type="Gene3D" id="3.90.1140.10">
    <property type="entry name" value="Cyclic phosphodiesterase"/>
    <property type="match status" value="1"/>
</dbReference>
<protein>
    <recommendedName>
        <fullName evidence="3">Phosphoesterase HXTX</fullName>
    </recommendedName>
</protein>
<dbReference type="SUPFAM" id="SSF55144">
    <property type="entry name" value="LigT-like"/>
    <property type="match status" value="1"/>
</dbReference>
<sequence length="167" mass="18352">MPAPIIVTALFAPADFAWLDGLRRTHYPPERNRVPAHLTLFHHLPPSIGPELRARLNEATRGLRLPVATISGLIRLDGGVALRVSSEGLTDIRACLADAFASLLLPQDRAGWRPHVTIQNRASAAQATLLHRRLAAGFRPRAIGIAGLACWHYRDGPWEALSRHMFG</sequence>
<gene>
    <name evidence="1" type="ORF">CLG96_13470</name>
</gene>
<evidence type="ECO:0000313" key="1">
    <source>
        <dbReference type="EMBL" id="PTQ10132.1"/>
    </source>
</evidence>
<name>A0A2T5FWI5_9SPHN</name>
<reference evidence="1 2" key="1">
    <citation type="submission" date="2017-09" db="EMBL/GenBank/DDBJ databases">
        <title>Sphingomonas panjinensis sp.nov., isolated from oil-contaminated soil.</title>
        <authorList>
            <person name="Wang L."/>
            <person name="Chen L."/>
        </authorList>
    </citation>
    <scope>NUCLEOTIDE SEQUENCE [LARGE SCALE GENOMIC DNA]</scope>
    <source>
        <strain evidence="1 2">FW-11</strain>
    </source>
</reference>
<proteinExistence type="predicted"/>
<dbReference type="EMBL" id="NWBU01000010">
    <property type="protein sequence ID" value="PTQ10132.1"/>
    <property type="molecule type" value="Genomic_DNA"/>
</dbReference>
<comment type="caution">
    <text evidence="1">The sequence shown here is derived from an EMBL/GenBank/DDBJ whole genome shotgun (WGS) entry which is preliminary data.</text>
</comment>
<dbReference type="Proteomes" id="UP000244162">
    <property type="component" value="Unassembled WGS sequence"/>
</dbReference>
<dbReference type="Pfam" id="PF13563">
    <property type="entry name" value="2_5_RNA_ligase2"/>
    <property type="match status" value="1"/>
</dbReference>
<dbReference type="OrthoDB" id="793003at2"/>